<evidence type="ECO:0000256" key="9">
    <source>
        <dbReference type="SAM" id="MobiDB-lite"/>
    </source>
</evidence>
<feature type="compositionally biased region" description="Polar residues" evidence="9">
    <location>
        <begin position="1"/>
        <end position="14"/>
    </location>
</feature>
<dbReference type="GO" id="GO:0005769">
    <property type="term" value="C:early endosome"/>
    <property type="evidence" value="ECO:0007669"/>
    <property type="project" value="UniProtKB-SubCell"/>
</dbReference>
<dbReference type="PANTHER" id="PTHR13364:SF6">
    <property type="entry name" value="SPERMATOGENESIS-DEFECTIVE PROTEIN 39 HOMOLOG"/>
    <property type="match status" value="1"/>
</dbReference>
<dbReference type="EMBL" id="LR791751">
    <property type="protein sequence ID" value="CAB3267613.1"/>
    <property type="molecule type" value="mRNA"/>
</dbReference>
<protein>
    <recommendedName>
        <fullName evidence="4">Spermatogenesis-defective protein 39 homolog</fullName>
    </recommendedName>
    <alternativeName>
        <fullName evidence="7">VPS33B-interacting protein in apical-basolateral polarity regulator</fullName>
    </alternativeName>
    <alternativeName>
        <fullName evidence="8">VPS33B-interacting protein in polarity and apical restriction</fullName>
    </alternativeName>
</protein>
<keyword evidence="6" id="KW-0968">Cytoplasmic vesicle</keyword>
<gene>
    <name evidence="11" type="primary">Vipas39</name>
</gene>
<organism evidence="11">
    <name type="scientific">Phallusia mammillata</name>
    <dbReference type="NCBI Taxonomy" id="59560"/>
    <lineage>
        <taxon>Eukaryota</taxon>
        <taxon>Metazoa</taxon>
        <taxon>Chordata</taxon>
        <taxon>Tunicata</taxon>
        <taxon>Ascidiacea</taxon>
        <taxon>Phlebobranchia</taxon>
        <taxon>Ascidiidae</taxon>
        <taxon>Phallusia</taxon>
    </lineage>
</organism>
<evidence type="ECO:0000259" key="10">
    <source>
        <dbReference type="Pfam" id="PF04840"/>
    </source>
</evidence>
<evidence type="ECO:0000256" key="2">
    <source>
        <dbReference type="ARBA" id="ARBA00004541"/>
    </source>
</evidence>
<evidence type="ECO:0000313" key="11">
    <source>
        <dbReference type="EMBL" id="CAB3267613.1"/>
    </source>
</evidence>
<evidence type="ECO:0000256" key="4">
    <source>
        <dbReference type="ARBA" id="ARBA00019368"/>
    </source>
</evidence>
<dbReference type="Pfam" id="PF04840">
    <property type="entry name" value="Vps16_C"/>
    <property type="match status" value="1"/>
</dbReference>
<reference evidence="11" key="1">
    <citation type="submission" date="2020-04" db="EMBL/GenBank/DDBJ databases">
        <authorList>
            <person name="Neveu A P."/>
        </authorList>
    </citation>
    <scope>NUCLEOTIDE SEQUENCE</scope>
    <source>
        <tissue evidence="11">Whole embryo</tissue>
    </source>
</reference>
<evidence type="ECO:0000256" key="7">
    <source>
        <dbReference type="ARBA" id="ARBA00029984"/>
    </source>
</evidence>
<evidence type="ECO:0000256" key="5">
    <source>
        <dbReference type="ARBA" id="ARBA00022753"/>
    </source>
</evidence>
<evidence type="ECO:0000256" key="1">
    <source>
        <dbReference type="ARBA" id="ARBA00004412"/>
    </source>
</evidence>
<dbReference type="AlphaFoldDB" id="A0A6F9DX63"/>
<keyword evidence="5" id="KW-0967">Endosome</keyword>
<feature type="compositionally biased region" description="Polar residues" evidence="9">
    <location>
        <begin position="46"/>
        <end position="65"/>
    </location>
</feature>
<proteinExistence type="evidence at transcript level"/>
<feature type="domain" description="Vps16 C-terminal" evidence="10">
    <location>
        <begin position="383"/>
        <end position="504"/>
    </location>
</feature>
<dbReference type="InterPro" id="IPR006925">
    <property type="entry name" value="Vps16_C"/>
</dbReference>
<comment type="subcellular location">
    <subcellularLocation>
        <location evidence="2">Cytoplasmic vesicle</location>
    </subcellularLocation>
    <subcellularLocation>
        <location evidence="1">Early endosome</location>
    </subcellularLocation>
    <subcellularLocation>
        <location evidence="3">Late endosome</location>
    </subcellularLocation>
</comment>
<dbReference type="GO" id="GO:0006886">
    <property type="term" value="P:intracellular protein transport"/>
    <property type="evidence" value="ECO:0007669"/>
    <property type="project" value="InterPro"/>
</dbReference>
<dbReference type="InterPro" id="IPR040057">
    <property type="entry name" value="Spe-39"/>
</dbReference>
<sequence>MTSVKRQPAPVSQQAEDEYWGGSSFKRFNFDEDDNNEDSIEKIQFDGSTATPLSQKYESTRNHATSYGHGERSYVADTPLSSTPPNRAMSARSHRPNMPKKQQFPPSPATLPAANHEPVKSNNSQHSMSITEAVAVHDKKPITSATSLAQLETEINSLRRQLTQAKRDRAAAPSVSDTLKRVMVGDPYVLELYKSKDEKAKLLDSAINRHDGNAVVAATLFMRDTLKRDIFSKELMSRPVAVDHYCAYLREAGEIDELHETLSALGRTEEAAMLKYKQCLASTATTTPEIRASGLKDCIKYYFDADIRLANDTSAIFEQISMMERQSAVEDGDSAAEKTGQVMVFKSHPRKESIIHKPVIDTLFYCCYYHWGEAEGLLSSPTSIRNQHKISEKQFMFTAVAALCRMRRWRDIENLLTVPRTLFRSSRLQAVIGFDRVVDVLSKNLAPGDALAKYCAEIETSDKRLEMAVKLKCFKVAIDTFVYQRDRQQLMLYLDQIPQANQHMRQYCSNQLRSQEIKWKN</sequence>
<evidence type="ECO:0000256" key="8">
    <source>
        <dbReference type="ARBA" id="ARBA00031270"/>
    </source>
</evidence>
<name>A0A6F9DX63_9ASCI</name>
<dbReference type="GO" id="GO:0005770">
    <property type="term" value="C:late endosome"/>
    <property type="evidence" value="ECO:0007669"/>
    <property type="project" value="UniProtKB-SubCell"/>
</dbReference>
<dbReference type="GO" id="GO:0007034">
    <property type="term" value="P:vacuolar transport"/>
    <property type="evidence" value="ECO:0007669"/>
    <property type="project" value="TreeGrafter"/>
</dbReference>
<evidence type="ECO:0000256" key="3">
    <source>
        <dbReference type="ARBA" id="ARBA00004603"/>
    </source>
</evidence>
<feature type="region of interest" description="Disordered" evidence="9">
    <location>
        <begin position="1"/>
        <end position="124"/>
    </location>
</feature>
<evidence type="ECO:0000256" key="6">
    <source>
        <dbReference type="ARBA" id="ARBA00023329"/>
    </source>
</evidence>
<dbReference type="PANTHER" id="PTHR13364">
    <property type="entry name" value="DEFECTIVE SPERMATOGENESIS PROTEIN 39"/>
    <property type="match status" value="1"/>
</dbReference>
<accession>A0A6F9DX63</accession>